<dbReference type="STRING" id="431943.CKL_3477"/>
<name>A5N2X2_CLOK5</name>
<dbReference type="RefSeq" id="WP_012103799.1">
    <property type="nucleotide sequence ID" value="NC_009706.1"/>
</dbReference>
<evidence type="ECO:0008006" key="3">
    <source>
        <dbReference type="Google" id="ProtNLM"/>
    </source>
</evidence>
<dbReference type="eggNOG" id="COG1418">
    <property type="taxonomic scope" value="Bacteria"/>
</dbReference>
<dbReference type="Gene3D" id="1.10.3210.10">
    <property type="entry name" value="Hypothetical protein af1432"/>
    <property type="match status" value="1"/>
</dbReference>
<keyword evidence="2" id="KW-1185">Reference proteome</keyword>
<evidence type="ECO:0000313" key="2">
    <source>
        <dbReference type="Proteomes" id="UP000002411"/>
    </source>
</evidence>
<accession>A5N2X2</accession>
<organism evidence="1 2">
    <name type="scientific">Clostridium kluyveri (strain ATCC 8527 / DSM 555 / NBRC 12016 / NCIMB 10680 / K1)</name>
    <dbReference type="NCBI Taxonomy" id="431943"/>
    <lineage>
        <taxon>Bacteria</taxon>
        <taxon>Bacillati</taxon>
        <taxon>Bacillota</taxon>
        <taxon>Clostridia</taxon>
        <taxon>Eubacteriales</taxon>
        <taxon>Clostridiaceae</taxon>
        <taxon>Clostridium</taxon>
    </lineage>
</organism>
<dbReference type="AlphaFoldDB" id="A5N2X2"/>
<gene>
    <name evidence="1" type="ordered locus">CKL_3477</name>
</gene>
<sequence>MIELIKSKWNLKIDYSSYNEYKEVVIDLVNTPVVRSMEKFIQHGDISCLSHCVNVSYYSYIICKFLGFDYMAAARGGLLHDFFLYDWHISKPQNGMHGFTHPATALKNSNKYFILNDIENDIIEKHMWPLTLELPKYKEAFIVSFVDKYCAFMELIGSKHREKLSCIKECLIDSDNP</sequence>
<evidence type="ECO:0000313" key="1">
    <source>
        <dbReference type="EMBL" id="EDK35468.1"/>
    </source>
</evidence>
<dbReference type="SUPFAM" id="SSF109604">
    <property type="entry name" value="HD-domain/PDEase-like"/>
    <property type="match status" value="1"/>
</dbReference>
<dbReference type="KEGG" id="ckl:CKL_3477"/>
<reference evidence="1 2" key="1">
    <citation type="journal article" date="2008" name="Proc. Natl. Acad. Sci. U.S.A.">
        <title>The genome of Clostridium kluyveri, a strict anaerobe with unique metabolic features.</title>
        <authorList>
            <person name="Seedorf H."/>
            <person name="Fricke W.F."/>
            <person name="Veith B."/>
            <person name="Brueggemann H."/>
            <person name="Liesegang H."/>
            <person name="Strittmatter A."/>
            <person name="Miethke M."/>
            <person name="Buckel W."/>
            <person name="Hinderberger J."/>
            <person name="Li F."/>
            <person name="Hagemeier C."/>
            <person name="Thauer R.K."/>
            <person name="Gottschalk G."/>
        </authorList>
    </citation>
    <scope>NUCLEOTIDE SEQUENCE [LARGE SCALE GENOMIC DNA]</scope>
    <source>
        <strain evidence="2">ATCC 8527 / DSM 555 / NCIMB 10680</strain>
    </source>
</reference>
<proteinExistence type="predicted"/>
<dbReference type="HOGENOM" id="CLU_104072_1_2_9"/>
<protein>
    <recommendedName>
        <fullName evidence="3">HD family phosphohydrolase</fullName>
    </recommendedName>
</protein>
<dbReference type="EMBL" id="CP000673">
    <property type="protein sequence ID" value="EDK35468.1"/>
    <property type="molecule type" value="Genomic_DNA"/>
</dbReference>
<dbReference type="Proteomes" id="UP000002411">
    <property type="component" value="Chromosome"/>
</dbReference>